<dbReference type="Gene3D" id="3.40.630.190">
    <property type="entry name" value="LCP protein"/>
    <property type="match status" value="1"/>
</dbReference>
<evidence type="ECO:0000259" key="5">
    <source>
        <dbReference type="Pfam" id="PF13399"/>
    </source>
</evidence>
<feature type="compositionally biased region" description="Low complexity" evidence="2">
    <location>
        <begin position="397"/>
        <end position="435"/>
    </location>
</feature>
<sequence length="571" mass="59338">MRRSSVRGEGANAQAAGEISGGGAGASGTVPPQRGGSGAARRSDGGRPRRQGRRRVLRWTASVLSLLILGTAGAGYLYYQHLNGSIHTDALNLGETKLGGSKPNAFGQTPLNILLIGSDARDDAANQALGGATDTFDGPPLADVQMLLHLSADRSNMSVVSMPRDTMLMMPKCTEPGGKVHPASKGLVQTNESLQRGGPGCTVAAWQELTKIPVDHFMMIDFKGVVSMADAIGGVPVCVEENVHSRTRDGKGSGLKLPKGTSVIQGEQALQWLRTRYGFEDGTDIGRTHAQHQYMTSMAREFRKNAKLTNPVKLNSLAQAAIDAMVVDTGLNKIDKLYDLSMELKKVPPGRITMTTMPWVYSTKPGLDGRVEPMATEAEAVFRMVREDIALDGKGNGTPESGASPSPGASATPGTPSTAPGSPSTAPSTAPAAAPAKIAVSVRNATSGKDGAETRVKNRANDVAALLTGKGFTKATADNQTGAEDTTVVRYATDAQAADAGAVATALGLPATAVQKSEEVSGITLYVGKDWRTGNAPTPPPPAPTVAPTSAHALNGDNEGACMPIQPGFTW</sequence>
<organism evidence="6 7">
    <name type="scientific">Streptomyces virginiae</name>
    <name type="common">Streptomyces cinnamonensis</name>
    <dbReference type="NCBI Taxonomy" id="1961"/>
    <lineage>
        <taxon>Bacteria</taxon>
        <taxon>Bacillati</taxon>
        <taxon>Actinomycetota</taxon>
        <taxon>Actinomycetes</taxon>
        <taxon>Kitasatosporales</taxon>
        <taxon>Streptomycetaceae</taxon>
        <taxon>Streptomyces</taxon>
    </lineage>
</organism>
<dbReference type="InterPro" id="IPR004474">
    <property type="entry name" value="LytR_CpsA_psr"/>
</dbReference>
<feature type="region of interest" description="Disordered" evidence="2">
    <location>
        <begin position="1"/>
        <end position="53"/>
    </location>
</feature>
<comment type="similarity">
    <text evidence="1">Belongs to the LytR/CpsA/Psr (LCP) family.</text>
</comment>
<dbReference type="EMBL" id="CP108090">
    <property type="protein sequence ID" value="WUQ14346.1"/>
    <property type="molecule type" value="Genomic_DNA"/>
</dbReference>
<dbReference type="InterPro" id="IPR050922">
    <property type="entry name" value="LytR/CpsA/Psr_CW_biosynth"/>
</dbReference>
<evidence type="ECO:0000259" key="4">
    <source>
        <dbReference type="Pfam" id="PF03816"/>
    </source>
</evidence>
<dbReference type="Pfam" id="PF03816">
    <property type="entry name" value="LytR_cpsA_psr"/>
    <property type="match status" value="1"/>
</dbReference>
<evidence type="ECO:0000256" key="1">
    <source>
        <dbReference type="ARBA" id="ARBA00006068"/>
    </source>
</evidence>
<dbReference type="RefSeq" id="WP_328963130.1">
    <property type="nucleotide sequence ID" value="NZ_CP108090.1"/>
</dbReference>
<dbReference type="PANTHER" id="PTHR33392:SF6">
    <property type="entry name" value="POLYISOPRENYL-TEICHOIC ACID--PEPTIDOGLYCAN TEICHOIC ACID TRANSFERASE TAGU"/>
    <property type="match status" value="1"/>
</dbReference>
<evidence type="ECO:0000313" key="7">
    <source>
        <dbReference type="Proteomes" id="UP001432039"/>
    </source>
</evidence>
<keyword evidence="3" id="KW-1133">Transmembrane helix</keyword>
<evidence type="ECO:0000313" key="6">
    <source>
        <dbReference type="EMBL" id="WUQ14346.1"/>
    </source>
</evidence>
<keyword evidence="7" id="KW-1185">Reference proteome</keyword>
<accession>A0ABZ1THQ6</accession>
<evidence type="ECO:0000256" key="2">
    <source>
        <dbReference type="SAM" id="MobiDB-lite"/>
    </source>
</evidence>
<keyword evidence="3" id="KW-0812">Transmembrane</keyword>
<name>A0ABZ1THQ6_STRVG</name>
<dbReference type="InterPro" id="IPR027381">
    <property type="entry name" value="LytR/CpsA/Psr_C"/>
</dbReference>
<gene>
    <name evidence="6" type="ORF">OG517_24585</name>
</gene>
<keyword evidence="3" id="KW-0472">Membrane</keyword>
<feature type="region of interest" description="Disordered" evidence="2">
    <location>
        <begin position="391"/>
        <end position="435"/>
    </location>
</feature>
<proteinExistence type="inferred from homology"/>
<dbReference type="Pfam" id="PF13399">
    <property type="entry name" value="LytR_C"/>
    <property type="match status" value="1"/>
</dbReference>
<feature type="domain" description="Cell envelope-related transcriptional attenuator" evidence="4">
    <location>
        <begin position="142"/>
        <end position="302"/>
    </location>
</feature>
<dbReference type="NCBIfam" id="TIGR00350">
    <property type="entry name" value="lytR_cpsA_psr"/>
    <property type="match status" value="1"/>
</dbReference>
<dbReference type="PANTHER" id="PTHR33392">
    <property type="entry name" value="POLYISOPRENYL-TEICHOIC ACID--PEPTIDOGLYCAN TEICHOIC ACID TRANSFERASE TAGU"/>
    <property type="match status" value="1"/>
</dbReference>
<reference evidence="6" key="1">
    <citation type="submission" date="2022-10" db="EMBL/GenBank/DDBJ databases">
        <title>The complete genomes of actinobacterial strains from the NBC collection.</title>
        <authorList>
            <person name="Joergensen T.S."/>
            <person name="Alvarez Arevalo M."/>
            <person name="Sterndorff E.B."/>
            <person name="Faurdal D."/>
            <person name="Vuksanovic O."/>
            <person name="Mourched A.-S."/>
            <person name="Charusanti P."/>
            <person name="Shaw S."/>
            <person name="Blin K."/>
            <person name="Weber T."/>
        </authorList>
    </citation>
    <scope>NUCLEOTIDE SEQUENCE</scope>
    <source>
        <strain evidence="6">NBC_00248</strain>
    </source>
</reference>
<feature type="domain" description="LytR/CpsA/Psr regulator C-terminal" evidence="5">
    <location>
        <begin position="438"/>
        <end position="531"/>
    </location>
</feature>
<evidence type="ECO:0000256" key="3">
    <source>
        <dbReference type="SAM" id="Phobius"/>
    </source>
</evidence>
<dbReference type="Proteomes" id="UP001432039">
    <property type="component" value="Chromosome"/>
</dbReference>
<dbReference type="Gene3D" id="3.30.70.2390">
    <property type="match status" value="1"/>
</dbReference>
<feature type="transmembrane region" description="Helical" evidence="3">
    <location>
        <begin position="56"/>
        <end position="79"/>
    </location>
</feature>
<protein>
    <submittedName>
        <fullName evidence="6">LCP family protein</fullName>
    </submittedName>
</protein>